<name>A0A652YM76_NOCGL</name>
<protein>
    <submittedName>
        <fullName evidence="1">Uncharacterized protein</fullName>
    </submittedName>
</protein>
<sequence length="121" mass="12646">MESRESAHCVSAIGEMVVIDGPGEARSFPVGVWMMTDGRRVVVVGEGGPISVGVVDGTLLSAAVHARWPGAVVLERRPEVGSAPDPRGYSARYVEVRDDGSRTDPAFADLAKAGFVVGPVN</sequence>
<organism evidence="1">
    <name type="scientific">Nocardia globerula</name>
    <dbReference type="NCBI Taxonomy" id="1818"/>
    <lineage>
        <taxon>Bacteria</taxon>
        <taxon>Bacillati</taxon>
        <taxon>Actinomycetota</taxon>
        <taxon>Actinomycetes</taxon>
        <taxon>Mycobacteriales</taxon>
        <taxon>Nocardiaceae</taxon>
        <taxon>Nocardia</taxon>
    </lineage>
</organism>
<proteinExistence type="predicted"/>
<reference evidence="1" key="1">
    <citation type="submission" date="2019-07" db="EMBL/GenBank/DDBJ databases">
        <title>Genomic Encyclopedia of Type Strains, Phase IV (KMG-IV): sequencing the most valuable type-strain genomes for metagenomic binning, comparative biology and taxonomic classification.</title>
        <authorList>
            <person name="Goeker M."/>
        </authorList>
    </citation>
    <scope>NUCLEOTIDE SEQUENCE</scope>
    <source>
        <strain evidence="1">DSM 44596</strain>
    </source>
</reference>
<dbReference type="EMBL" id="VNIQ01000005">
    <property type="protein sequence ID" value="TYQ02948.1"/>
    <property type="molecule type" value="Genomic_DNA"/>
</dbReference>
<comment type="caution">
    <text evidence="1">The sequence shown here is derived from an EMBL/GenBank/DDBJ whole genome shotgun (WGS) entry which is preliminary data.</text>
</comment>
<dbReference type="AlphaFoldDB" id="A0A652YM76"/>
<evidence type="ECO:0000313" key="1">
    <source>
        <dbReference type="EMBL" id="TYQ02948.1"/>
    </source>
</evidence>
<gene>
    <name evidence="1" type="ORF">FNL38_10597</name>
</gene>
<accession>A0A652YM76</accession>